<evidence type="ECO:0000313" key="1">
    <source>
        <dbReference type="EMBL" id="OLP74492.1"/>
    </source>
</evidence>
<accession>A0A1Q9BV05</accession>
<dbReference type="AlphaFoldDB" id="A0A1Q9BV05"/>
<feature type="non-terminal residue" evidence="1">
    <location>
        <position position="82"/>
    </location>
</feature>
<comment type="caution">
    <text evidence="1">The sequence shown here is derived from an EMBL/GenBank/DDBJ whole genome shotgun (WGS) entry which is preliminary data.</text>
</comment>
<organism evidence="1 2">
    <name type="scientific">Symbiodinium microadriaticum</name>
    <name type="common">Dinoflagellate</name>
    <name type="synonym">Zooxanthella microadriatica</name>
    <dbReference type="NCBI Taxonomy" id="2951"/>
    <lineage>
        <taxon>Eukaryota</taxon>
        <taxon>Sar</taxon>
        <taxon>Alveolata</taxon>
        <taxon>Dinophyceae</taxon>
        <taxon>Suessiales</taxon>
        <taxon>Symbiodiniaceae</taxon>
        <taxon>Symbiodinium</taxon>
    </lineage>
</organism>
<evidence type="ECO:0000313" key="2">
    <source>
        <dbReference type="Proteomes" id="UP000186817"/>
    </source>
</evidence>
<protein>
    <submittedName>
        <fullName evidence="1">Uncharacterized protein</fullName>
    </submittedName>
</protein>
<dbReference type="EMBL" id="LSRX01003641">
    <property type="protein sequence ID" value="OLP74492.1"/>
    <property type="molecule type" value="Genomic_DNA"/>
</dbReference>
<reference evidence="1 2" key="1">
    <citation type="submission" date="2016-02" db="EMBL/GenBank/DDBJ databases">
        <title>Genome analysis of coral dinoflagellate symbionts highlights evolutionary adaptations to a symbiotic lifestyle.</title>
        <authorList>
            <person name="Aranda M."/>
            <person name="Li Y."/>
            <person name="Liew Y.J."/>
            <person name="Baumgarten S."/>
            <person name="Simakov O."/>
            <person name="Wilson M."/>
            <person name="Piel J."/>
            <person name="Ashoor H."/>
            <person name="Bougouffa S."/>
            <person name="Bajic V.B."/>
            <person name="Ryu T."/>
            <person name="Ravasi T."/>
            <person name="Bayer T."/>
            <person name="Micklem G."/>
            <person name="Kim H."/>
            <person name="Bhak J."/>
            <person name="Lajeunesse T.C."/>
            <person name="Voolstra C.R."/>
        </authorList>
    </citation>
    <scope>NUCLEOTIDE SEQUENCE [LARGE SCALE GENOMIC DNA]</scope>
    <source>
        <strain evidence="1 2">CCMP2467</strain>
    </source>
</reference>
<name>A0A1Q9BV05_SYMMI</name>
<sequence>MLHSDAWEYVWSVHSTPTKIRRSMEAAWVETLLDETAAMDPEERTRSMGTVWQYRGRSRKAAALTELNWLNLLNFIMRFLLT</sequence>
<proteinExistence type="predicted"/>
<dbReference type="Proteomes" id="UP000186817">
    <property type="component" value="Unassembled WGS sequence"/>
</dbReference>
<gene>
    <name evidence="1" type="ORF">AK812_SmicGene45947</name>
</gene>
<keyword evidence="2" id="KW-1185">Reference proteome</keyword>